<dbReference type="InterPro" id="IPR039537">
    <property type="entry name" value="Retrotran_Ty1/copia-like"/>
</dbReference>
<keyword evidence="1" id="KW-0645">Protease</keyword>
<dbReference type="Gene3D" id="3.30.420.10">
    <property type="entry name" value="Ribonuclease H-like superfamily/Ribonuclease H"/>
    <property type="match status" value="1"/>
</dbReference>
<dbReference type="PANTHER" id="PTHR42648:SF32">
    <property type="entry name" value="RIBONUCLEASE H-LIKE DOMAIN, GAG-PRE-INTEGRASE DOMAIN PROTEIN-RELATED"/>
    <property type="match status" value="1"/>
</dbReference>
<organism evidence="4">
    <name type="scientific">Tanacetum cinerariifolium</name>
    <name type="common">Dalmatian daisy</name>
    <name type="synonym">Chrysanthemum cinerariifolium</name>
    <dbReference type="NCBI Taxonomy" id="118510"/>
    <lineage>
        <taxon>Eukaryota</taxon>
        <taxon>Viridiplantae</taxon>
        <taxon>Streptophyta</taxon>
        <taxon>Embryophyta</taxon>
        <taxon>Tracheophyta</taxon>
        <taxon>Spermatophyta</taxon>
        <taxon>Magnoliopsida</taxon>
        <taxon>eudicotyledons</taxon>
        <taxon>Gunneridae</taxon>
        <taxon>Pentapetalae</taxon>
        <taxon>asterids</taxon>
        <taxon>campanulids</taxon>
        <taxon>Asterales</taxon>
        <taxon>Asteraceae</taxon>
        <taxon>Asteroideae</taxon>
        <taxon>Anthemideae</taxon>
        <taxon>Anthemidinae</taxon>
        <taxon>Tanacetum</taxon>
    </lineage>
</organism>
<dbReference type="InterPro" id="IPR012337">
    <property type="entry name" value="RNaseH-like_sf"/>
</dbReference>
<dbReference type="Pfam" id="PF25597">
    <property type="entry name" value="SH3_retrovirus"/>
    <property type="match status" value="1"/>
</dbReference>
<dbReference type="GO" id="GO:0015074">
    <property type="term" value="P:DNA integration"/>
    <property type="evidence" value="ECO:0007669"/>
    <property type="project" value="InterPro"/>
</dbReference>
<sequence length="1221" mass="135004">MNLGFLEAGGRDNNHRKKTTTDTGTCSTLGSDGILNDATPCVDVAIKDVSPSVIKETVAMECLVVNNRDVGPNPPLPTQEANATTGNAPGKPSYATATGKTSGKKANVRTLYKPGGNRIDVVVLKDSIRAVSERFANTAYGFFLGKKVAYPVVANHVRNTWGKYGLARLMFSSSTGLFSFQFSSMDRLDAMLENGPWSSYARIMIELRVDVELKDNIVVAMPTITREGHYTCNVRVNAGEKKTVVKPSQTPRGILVCPKIGFKPYKEYRHVLKKPTSSFSGKKKKGVQPIIEVSNSNPFDVLNSVDNDGEFGKLRLLDNDGNPLVSMGIVESDSEVEVRDSYLDNDDYDPYDDDMYENHDLSEKLLSICDDLDITPVAPTTAEQRLARKNELKAHGTLLMALPDKHQLKFNSHKDAKTLMEAIEKRFEGNTETKKKLISQLKILGVSLSQEDINLKFLRSLPSEWRTHTLIWRNKTDLEEQSLDDLFNSLKIYEGEVKSSSSASTSIQNIAFVSSSNTDSTNEPVSAAASVSAVSAKMPVSSLPNVDSLSNAEMGLKWQMGMLTVRARRFLQRTGRNLGANGPTSMGFDMSKVECYNCHRKRHFARKCMSLKDSRRNGAAEPQKRTVLVETSTSNSLVSQCDGVGSYEWSFQAEEEPTNYALMAFLSLSSSSDNECKLVPIHALPINAVRPVSTVVPKLKVTRPTQYKPIVTKPNSPTRRHITRSPSPKANNSPPRVTAVQALVVNVAQGMQGKWEWKPKCPIQNHGNSQHALKDKRVINSGCSRHMTGNMSYLFDFEELNGGYVAFGGNPKGGKISRKGQIKTGKLDFDDVYFVKELKFNLFSVSQICDKKNSVLFTNTECLVLSLEFKLPDENQVLFRVPRENNMYNGIKREFSVPGTPQQNGIAERKNRTLIEATRTMLADLLFLIPFWVEAVNTACYVQNRVLVTKPHNKTPYELLHGRTPSIGFMRPFGCPVTIFNTLDFLGKFDGKVDEGFMVGYSVSSKAFRVFNNRTRIVQENLHVNFLENKPNVAGSGPTWLFDIDTLTKTMNYQPVTVGNQSNPSAGVQEQFDADEAGEEIEQQYVLFSCVVFCTNEVNVVGTLVPTVGKIFPNNTNSFSAAGPSNAAASPTHGKSLCIDVSQLLDDPDMPELEDITYSDDEDDVGAEADFNNLETSITVSPIPTTRVHKDHPLTQIIGDLSPATQTRSMTRVAKDQGELS</sequence>
<accession>A0A6L2MMB9</accession>
<feature type="domain" description="Integrase catalytic" evidence="3">
    <location>
        <begin position="890"/>
        <end position="964"/>
    </location>
</feature>
<dbReference type="PROSITE" id="PS50994">
    <property type="entry name" value="INTEGRASE"/>
    <property type="match status" value="1"/>
</dbReference>
<proteinExistence type="predicted"/>
<reference evidence="4" key="1">
    <citation type="journal article" date="2019" name="Sci. Rep.">
        <title>Draft genome of Tanacetum cinerariifolium, the natural source of mosquito coil.</title>
        <authorList>
            <person name="Yamashiro T."/>
            <person name="Shiraishi A."/>
            <person name="Satake H."/>
            <person name="Nakayama K."/>
        </authorList>
    </citation>
    <scope>NUCLEOTIDE SEQUENCE</scope>
</reference>
<dbReference type="InterPro" id="IPR001584">
    <property type="entry name" value="Integrase_cat-core"/>
</dbReference>
<dbReference type="GO" id="GO:0008270">
    <property type="term" value="F:zinc ion binding"/>
    <property type="evidence" value="ECO:0007669"/>
    <property type="project" value="InterPro"/>
</dbReference>
<comment type="caution">
    <text evidence="4">The sequence shown here is derived from an EMBL/GenBank/DDBJ whole genome shotgun (WGS) entry which is preliminary data.</text>
</comment>
<feature type="region of interest" description="Disordered" evidence="2">
    <location>
        <begin position="1"/>
        <end position="29"/>
    </location>
</feature>
<dbReference type="InterPro" id="IPR036397">
    <property type="entry name" value="RNaseH_sf"/>
</dbReference>
<dbReference type="GO" id="GO:0008233">
    <property type="term" value="F:peptidase activity"/>
    <property type="evidence" value="ECO:0007669"/>
    <property type="project" value="UniProtKB-KW"/>
</dbReference>
<evidence type="ECO:0000259" key="3">
    <source>
        <dbReference type="PROSITE" id="PS50994"/>
    </source>
</evidence>
<feature type="compositionally biased region" description="Polar residues" evidence="2">
    <location>
        <begin position="724"/>
        <end position="735"/>
    </location>
</feature>
<dbReference type="Pfam" id="PF22936">
    <property type="entry name" value="Pol_BBD"/>
    <property type="match status" value="1"/>
</dbReference>
<dbReference type="GO" id="GO:0006508">
    <property type="term" value="P:proteolysis"/>
    <property type="evidence" value="ECO:0007669"/>
    <property type="project" value="UniProtKB-KW"/>
</dbReference>
<dbReference type="InterPro" id="IPR036875">
    <property type="entry name" value="Znf_CCHC_sf"/>
</dbReference>
<dbReference type="EMBL" id="BKCJ010006785">
    <property type="protein sequence ID" value="GEU73932.1"/>
    <property type="molecule type" value="Genomic_DNA"/>
</dbReference>
<dbReference type="AlphaFoldDB" id="A0A6L2MMB9"/>
<dbReference type="SUPFAM" id="SSF57756">
    <property type="entry name" value="Retrovirus zinc finger-like domains"/>
    <property type="match status" value="1"/>
</dbReference>
<dbReference type="InterPro" id="IPR057670">
    <property type="entry name" value="SH3_retrovirus"/>
</dbReference>
<dbReference type="SUPFAM" id="SSF53098">
    <property type="entry name" value="Ribonuclease H-like"/>
    <property type="match status" value="1"/>
</dbReference>
<dbReference type="PANTHER" id="PTHR42648">
    <property type="entry name" value="TRANSPOSASE, PUTATIVE-RELATED"/>
    <property type="match status" value="1"/>
</dbReference>
<dbReference type="GO" id="GO:0003676">
    <property type="term" value="F:nucleic acid binding"/>
    <property type="evidence" value="ECO:0007669"/>
    <property type="project" value="InterPro"/>
</dbReference>
<dbReference type="InterPro" id="IPR054722">
    <property type="entry name" value="PolX-like_BBD"/>
</dbReference>
<keyword evidence="1" id="KW-0378">Hydrolase</keyword>
<evidence type="ECO:0000256" key="1">
    <source>
        <dbReference type="ARBA" id="ARBA00022670"/>
    </source>
</evidence>
<name>A0A6L2MMB9_TANCI</name>
<feature type="region of interest" description="Disordered" evidence="2">
    <location>
        <begin position="708"/>
        <end position="735"/>
    </location>
</feature>
<evidence type="ECO:0000313" key="4">
    <source>
        <dbReference type="EMBL" id="GEU73932.1"/>
    </source>
</evidence>
<protein>
    <submittedName>
        <fullName evidence="4">Retrovirus-related Pol polyprotein from transposon TNT 1-94</fullName>
    </submittedName>
</protein>
<feature type="region of interest" description="Disordered" evidence="2">
    <location>
        <begin position="68"/>
        <end position="102"/>
    </location>
</feature>
<evidence type="ECO:0000256" key="2">
    <source>
        <dbReference type="SAM" id="MobiDB-lite"/>
    </source>
</evidence>
<gene>
    <name evidence="4" type="ORF">Tci_045910</name>
</gene>